<feature type="transmembrane region" description="Helical" evidence="1">
    <location>
        <begin position="40"/>
        <end position="62"/>
    </location>
</feature>
<accession>A0AAP8SND2</accession>
<evidence type="ECO:0000256" key="1">
    <source>
        <dbReference type="SAM" id="Phobius"/>
    </source>
</evidence>
<keyword evidence="3" id="KW-1185">Reference proteome</keyword>
<proteinExistence type="predicted"/>
<name>A0AAP8SND2_9GAMM</name>
<dbReference type="KEGG" id="hja:BST95_09890"/>
<dbReference type="Proteomes" id="UP000235162">
    <property type="component" value="Unassembled WGS sequence"/>
</dbReference>
<protein>
    <submittedName>
        <fullName evidence="2">Uncharacterized protein</fullName>
    </submittedName>
</protein>
<organism evidence="2 3">
    <name type="scientific">Halioglobus japonicus</name>
    <dbReference type="NCBI Taxonomy" id="930805"/>
    <lineage>
        <taxon>Bacteria</taxon>
        <taxon>Pseudomonadati</taxon>
        <taxon>Pseudomonadota</taxon>
        <taxon>Gammaproteobacteria</taxon>
        <taxon>Cellvibrionales</taxon>
        <taxon>Halieaceae</taxon>
        <taxon>Halioglobus</taxon>
    </lineage>
</organism>
<sequence>MDWRIAFGLGVTTTWITAGLFYLLGIVGWNNFLTLPTADIGSFLEGAFAPLAFLWLVIGHFMQQKEITANTRAISIQERSARRLEVHSQRDSYFKLHDMVQSQLGSIAGFHYMSVCGPTGTGEITGEEFAEQRNHAAASDPSWFVRKMIRLAVENRDVDGALQDIFFGTDIRARHSANFSRAFRKLQTNAEAVDTDEIIADALLNGSAAGILYRVILHVQADEEIGSLIGDPRTAEDSPQTD</sequence>
<dbReference type="EMBL" id="PKUR01000002">
    <property type="protein sequence ID" value="PLW86520.1"/>
    <property type="molecule type" value="Genomic_DNA"/>
</dbReference>
<gene>
    <name evidence="2" type="ORF">C0029_08925</name>
</gene>
<keyword evidence="1" id="KW-1133">Transmembrane helix</keyword>
<keyword evidence="1" id="KW-0812">Transmembrane</keyword>
<keyword evidence="1" id="KW-0472">Membrane</keyword>
<feature type="transmembrane region" description="Helical" evidence="1">
    <location>
        <begin position="7"/>
        <end position="28"/>
    </location>
</feature>
<dbReference type="AlphaFoldDB" id="A0AAP8SND2"/>
<dbReference type="RefSeq" id="WP_084199132.1">
    <property type="nucleotide sequence ID" value="NZ_BMYL01000002.1"/>
</dbReference>
<evidence type="ECO:0000313" key="3">
    <source>
        <dbReference type="Proteomes" id="UP000235162"/>
    </source>
</evidence>
<reference evidence="2 3" key="1">
    <citation type="submission" date="2018-01" db="EMBL/GenBank/DDBJ databases">
        <title>The draft genome sequence of Halioglobus japonicus S1-36.</title>
        <authorList>
            <person name="Du Z.-J."/>
            <person name="Shi M.-J."/>
        </authorList>
    </citation>
    <scope>NUCLEOTIDE SEQUENCE [LARGE SCALE GENOMIC DNA]</scope>
    <source>
        <strain evidence="2 3">S1-36</strain>
    </source>
</reference>
<evidence type="ECO:0000313" key="2">
    <source>
        <dbReference type="EMBL" id="PLW86520.1"/>
    </source>
</evidence>
<comment type="caution">
    <text evidence="2">The sequence shown here is derived from an EMBL/GenBank/DDBJ whole genome shotgun (WGS) entry which is preliminary data.</text>
</comment>